<dbReference type="AlphaFoldDB" id="A0AAD2FIY4"/>
<reference evidence="2" key="1">
    <citation type="submission" date="2023-08" db="EMBL/GenBank/DDBJ databases">
        <authorList>
            <person name="Audoor S."/>
            <person name="Bilcke G."/>
        </authorList>
    </citation>
    <scope>NUCLEOTIDE SEQUENCE</scope>
</reference>
<organism evidence="2 3">
    <name type="scientific">Cylindrotheca closterium</name>
    <dbReference type="NCBI Taxonomy" id="2856"/>
    <lineage>
        <taxon>Eukaryota</taxon>
        <taxon>Sar</taxon>
        <taxon>Stramenopiles</taxon>
        <taxon>Ochrophyta</taxon>
        <taxon>Bacillariophyta</taxon>
        <taxon>Bacillariophyceae</taxon>
        <taxon>Bacillariophycidae</taxon>
        <taxon>Bacillariales</taxon>
        <taxon>Bacillariaceae</taxon>
        <taxon>Cylindrotheca</taxon>
    </lineage>
</organism>
<keyword evidence="3" id="KW-1185">Reference proteome</keyword>
<dbReference type="GO" id="GO:0003824">
    <property type="term" value="F:catalytic activity"/>
    <property type="evidence" value="ECO:0007669"/>
    <property type="project" value="InterPro"/>
</dbReference>
<dbReference type="InterPro" id="IPR005302">
    <property type="entry name" value="MoCF_Sase_C"/>
</dbReference>
<dbReference type="PROSITE" id="PS51340">
    <property type="entry name" value="MOSC"/>
    <property type="match status" value="1"/>
</dbReference>
<dbReference type="GO" id="GO:0030170">
    <property type="term" value="F:pyridoxal phosphate binding"/>
    <property type="evidence" value="ECO:0007669"/>
    <property type="project" value="InterPro"/>
</dbReference>
<accession>A0AAD2FIY4</accession>
<sequence length="277" mass="31108">MNFFIGVVSYLSIGKIESLFQYPIKGFGGEALPLVKLKPSATFPNDRQFALLKKNDVTTFDPENPVWLHKANFLCTFTNPELLSTYEISVFKGNERLDLDLFDRASGEQVLPTINMSTECGRQSFASFFSEKANTPLTCVTAKNHQFGNTSSSWKRKKDTRTVHIVNKATVEELSEAFGVRLYASRFRPNIVVDGPPAWSEWDWIDKEILLGSVKMKVISKTVRCDGISVDPLDHKNVLDIPNLLVKHFPQHGPYLGVYATVEEGGTIKLEDDLSIT</sequence>
<dbReference type="Proteomes" id="UP001295423">
    <property type="component" value="Unassembled WGS sequence"/>
</dbReference>
<evidence type="ECO:0000313" key="2">
    <source>
        <dbReference type="EMBL" id="CAJ1934803.1"/>
    </source>
</evidence>
<dbReference type="InterPro" id="IPR011037">
    <property type="entry name" value="Pyrv_Knase-like_insert_dom_sf"/>
</dbReference>
<evidence type="ECO:0000313" key="3">
    <source>
        <dbReference type="Proteomes" id="UP001295423"/>
    </source>
</evidence>
<gene>
    <name evidence="2" type="ORF">CYCCA115_LOCUS4140</name>
</gene>
<dbReference type="Pfam" id="PF03473">
    <property type="entry name" value="MOSC"/>
    <property type="match status" value="1"/>
</dbReference>
<evidence type="ECO:0000259" key="1">
    <source>
        <dbReference type="PROSITE" id="PS51340"/>
    </source>
</evidence>
<dbReference type="GO" id="GO:0030151">
    <property type="term" value="F:molybdenum ion binding"/>
    <property type="evidence" value="ECO:0007669"/>
    <property type="project" value="InterPro"/>
</dbReference>
<comment type="caution">
    <text evidence="2">The sequence shown here is derived from an EMBL/GenBank/DDBJ whole genome shotgun (WGS) entry which is preliminary data.</text>
</comment>
<name>A0AAD2FIY4_9STRA</name>
<dbReference type="Gene3D" id="2.40.33.20">
    <property type="entry name" value="PK beta-barrel domain-like"/>
    <property type="match status" value="1"/>
</dbReference>
<dbReference type="SUPFAM" id="SSF50800">
    <property type="entry name" value="PK beta-barrel domain-like"/>
    <property type="match status" value="1"/>
</dbReference>
<dbReference type="EMBL" id="CAKOGP040000391">
    <property type="protein sequence ID" value="CAJ1934803.1"/>
    <property type="molecule type" value="Genomic_DNA"/>
</dbReference>
<feature type="domain" description="MOSC" evidence="1">
    <location>
        <begin position="118"/>
        <end position="277"/>
    </location>
</feature>
<proteinExistence type="predicted"/>
<protein>
    <recommendedName>
        <fullName evidence="1">MOSC domain-containing protein</fullName>
    </recommendedName>
</protein>